<dbReference type="PANTHER" id="PTHR42673">
    <property type="entry name" value="MALEYLACETOACETATE ISOMERASE"/>
    <property type="match status" value="1"/>
</dbReference>
<dbReference type="PROSITE" id="PS50404">
    <property type="entry name" value="GST_NTER"/>
    <property type="match status" value="1"/>
</dbReference>
<evidence type="ECO:0000313" key="3">
    <source>
        <dbReference type="Proteomes" id="UP000183567"/>
    </source>
</evidence>
<dbReference type="InterPro" id="IPR036249">
    <property type="entry name" value="Thioredoxin-like_sf"/>
</dbReference>
<dbReference type="SUPFAM" id="SSF47616">
    <property type="entry name" value="GST C-terminal domain-like"/>
    <property type="match status" value="1"/>
</dbReference>
<evidence type="ECO:0000259" key="1">
    <source>
        <dbReference type="PROSITE" id="PS50404"/>
    </source>
</evidence>
<protein>
    <recommendedName>
        <fullName evidence="1">GST N-terminal domain-containing protein</fullName>
    </recommendedName>
</protein>
<dbReference type="InterPro" id="IPR036282">
    <property type="entry name" value="Glutathione-S-Trfase_C_sf"/>
</dbReference>
<dbReference type="Pfam" id="PF13417">
    <property type="entry name" value="GST_N_3"/>
    <property type="match status" value="1"/>
</dbReference>
<dbReference type="EMBL" id="LVVM01002721">
    <property type="protein sequence ID" value="OJA16053.1"/>
    <property type="molecule type" value="Genomic_DNA"/>
</dbReference>
<organism evidence="2 3">
    <name type="scientific">Rhizopogon vesiculosus</name>
    <dbReference type="NCBI Taxonomy" id="180088"/>
    <lineage>
        <taxon>Eukaryota</taxon>
        <taxon>Fungi</taxon>
        <taxon>Dikarya</taxon>
        <taxon>Basidiomycota</taxon>
        <taxon>Agaricomycotina</taxon>
        <taxon>Agaricomycetes</taxon>
        <taxon>Agaricomycetidae</taxon>
        <taxon>Boletales</taxon>
        <taxon>Suillineae</taxon>
        <taxon>Rhizopogonaceae</taxon>
        <taxon>Rhizopogon</taxon>
    </lineage>
</organism>
<evidence type="ECO:0000313" key="2">
    <source>
        <dbReference type="EMBL" id="OJA16053.1"/>
    </source>
</evidence>
<sequence length="265" mass="30076">MLPPRPTSVPSAFFSFSTTIRSLYPCGCLTQLVNKYVMHVAYCLSFKGLPFETVWLEYPKIKPLYEQNSLAPTTSRVIKGSPTPVPVYTLPVIMDPNTNRIISDSLAIAQYLDEQYPDAPKVLPSDSDKATLIDAFQSAFLNAAKGNIKLGTFKGAQKLNPESKEYYIRTRVERFGVPWEQLAPPEKVDEFWDGLRAACDMADEWYAKSSGQYILGDTPCFADFVVAGRFKWIQYCFEKQEWEEIKSWNGGRWGKLVEATDKYLS</sequence>
<dbReference type="Pfam" id="PF22041">
    <property type="entry name" value="GST_C_7"/>
    <property type="match status" value="1"/>
</dbReference>
<dbReference type="OrthoDB" id="4951845at2759"/>
<name>A0A1J8Q4S1_9AGAM</name>
<dbReference type="STRING" id="180088.A0A1J8Q4S1"/>
<accession>A0A1J8Q4S1</accession>
<dbReference type="SUPFAM" id="SSF52833">
    <property type="entry name" value="Thioredoxin-like"/>
    <property type="match status" value="1"/>
</dbReference>
<dbReference type="GO" id="GO:0006559">
    <property type="term" value="P:L-phenylalanine catabolic process"/>
    <property type="evidence" value="ECO:0007669"/>
    <property type="project" value="TreeGrafter"/>
</dbReference>
<dbReference type="Gene3D" id="3.40.30.10">
    <property type="entry name" value="Glutaredoxin"/>
    <property type="match status" value="1"/>
</dbReference>
<reference evidence="2 3" key="1">
    <citation type="submission" date="2016-03" db="EMBL/GenBank/DDBJ databases">
        <title>Comparative genomics of the ectomycorrhizal sister species Rhizopogon vinicolor and Rhizopogon vesiculosus (Basidiomycota: Boletales) reveals a divergence of the mating type B locus.</title>
        <authorList>
            <person name="Mujic A.B."/>
            <person name="Kuo A."/>
            <person name="Tritt A."/>
            <person name="Lipzen A."/>
            <person name="Chen C."/>
            <person name="Johnson J."/>
            <person name="Sharma A."/>
            <person name="Barry K."/>
            <person name="Grigoriev I.V."/>
            <person name="Spatafora J.W."/>
        </authorList>
    </citation>
    <scope>NUCLEOTIDE SEQUENCE [LARGE SCALE GENOMIC DNA]</scope>
    <source>
        <strain evidence="2 3">AM-OR11-056</strain>
    </source>
</reference>
<feature type="domain" description="GST N-terminal" evidence="1">
    <location>
        <begin position="24"/>
        <end position="120"/>
    </location>
</feature>
<dbReference type="AlphaFoldDB" id="A0A1J8Q4S1"/>
<dbReference type="InterPro" id="IPR054416">
    <property type="entry name" value="GST_UstS-like_C"/>
</dbReference>
<dbReference type="Proteomes" id="UP000183567">
    <property type="component" value="Unassembled WGS sequence"/>
</dbReference>
<dbReference type="InterPro" id="IPR004045">
    <property type="entry name" value="Glutathione_S-Trfase_N"/>
</dbReference>
<proteinExistence type="predicted"/>
<dbReference type="Gene3D" id="1.20.1050.10">
    <property type="match status" value="1"/>
</dbReference>
<dbReference type="GO" id="GO:0004364">
    <property type="term" value="F:glutathione transferase activity"/>
    <property type="evidence" value="ECO:0007669"/>
    <property type="project" value="TreeGrafter"/>
</dbReference>
<comment type="caution">
    <text evidence="2">The sequence shown here is derived from an EMBL/GenBank/DDBJ whole genome shotgun (WGS) entry which is preliminary data.</text>
</comment>
<keyword evidence="3" id="KW-1185">Reference proteome</keyword>
<dbReference type="GO" id="GO:0006749">
    <property type="term" value="P:glutathione metabolic process"/>
    <property type="evidence" value="ECO:0007669"/>
    <property type="project" value="TreeGrafter"/>
</dbReference>
<dbReference type="PANTHER" id="PTHR42673:SF4">
    <property type="entry name" value="MALEYLACETOACETATE ISOMERASE"/>
    <property type="match status" value="1"/>
</dbReference>
<dbReference type="GO" id="GO:0016034">
    <property type="term" value="F:maleylacetoacetate isomerase activity"/>
    <property type="evidence" value="ECO:0007669"/>
    <property type="project" value="TreeGrafter"/>
</dbReference>
<gene>
    <name evidence="2" type="ORF">AZE42_05492</name>
</gene>